<dbReference type="OrthoDB" id="436496at2759"/>
<dbReference type="InterPro" id="IPR052128">
    <property type="entry name" value="Oxidoreductase_NAD-binding"/>
</dbReference>
<dbReference type="InterPro" id="IPR039261">
    <property type="entry name" value="FNR_nucleotide-bd"/>
</dbReference>
<accession>A0A2J6SH35</accession>
<keyword evidence="1" id="KW-0560">Oxidoreductase</keyword>
<dbReference type="InParanoid" id="A0A2J6SH35"/>
<dbReference type="EMBL" id="KZ613914">
    <property type="protein sequence ID" value="PMD50030.1"/>
    <property type="molecule type" value="Genomic_DNA"/>
</dbReference>
<name>A0A2J6SH35_9HELO</name>
<dbReference type="Proteomes" id="UP000235371">
    <property type="component" value="Unassembled WGS sequence"/>
</dbReference>
<sequence length="310" mass="34302">MASKTAKQSLSHLERTAAEPRDETLHRVLLTNIDPVNPTIRLFRLSPVLEPGWRPITFLPGQWLDVYVPGISKAGGFTITSPPSLLQPPSNYLELAIQKSPSNPPAAWLWQEEERILGSQLQVRVGGSFVWPPPLLSNGESGVEEKGAGKATRVVFIAGGVGINPLMSIVSHLEQTAREAGKLGLVVKFFYTTRDPGPHTNPSEILFLERLISVFDTLGNEGQFQLFLTSGQNGGEEVRSEKHVVGVKGIEIQRRRIHHTDLLDALGPIEERKRTICYICGIPTMTDEFVEKAKNAEGMNEANVLSEKWW</sequence>
<proteinExistence type="predicted"/>
<dbReference type="Gene3D" id="2.40.30.10">
    <property type="entry name" value="Translation factors"/>
    <property type="match status" value="1"/>
</dbReference>
<dbReference type="CDD" id="cd00322">
    <property type="entry name" value="FNR_like"/>
    <property type="match status" value="1"/>
</dbReference>
<evidence type="ECO:0000313" key="4">
    <source>
        <dbReference type="EMBL" id="PMD50030.1"/>
    </source>
</evidence>
<evidence type="ECO:0000259" key="3">
    <source>
        <dbReference type="PROSITE" id="PS51384"/>
    </source>
</evidence>
<dbReference type="GO" id="GO:0016491">
    <property type="term" value="F:oxidoreductase activity"/>
    <property type="evidence" value="ECO:0007669"/>
    <property type="project" value="UniProtKB-KW"/>
</dbReference>
<feature type="domain" description="FAD-binding FR-type" evidence="3">
    <location>
        <begin position="23"/>
        <end position="134"/>
    </location>
</feature>
<gene>
    <name evidence="4" type="ORF">K444DRAFT_622264</name>
</gene>
<dbReference type="AlphaFoldDB" id="A0A2J6SH35"/>
<protein>
    <recommendedName>
        <fullName evidence="3">FAD-binding FR-type domain-containing protein</fullName>
    </recommendedName>
</protein>
<reference evidence="4 5" key="1">
    <citation type="submission" date="2016-04" db="EMBL/GenBank/DDBJ databases">
        <title>A degradative enzymes factory behind the ericoid mycorrhizal symbiosis.</title>
        <authorList>
            <consortium name="DOE Joint Genome Institute"/>
            <person name="Martino E."/>
            <person name="Morin E."/>
            <person name="Grelet G."/>
            <person name="Kuo A."/>
            <person name="Kohler A."/>
            <person name="Daghino S."/>
            <person name="Barry K."/>
            <person name="Choi C."/>
            <person name="Cichocki N."/>
            <person name="Clum A."/>
            <person name="Copeland A."/>
            <person name="Hainaut M."/>
            <person name="Haridas S."/>
            <person name="Labutti K."/>
            <person name="Lindquist E."/>
            <person name="Lipzen A."/>
            <person name="Khouja H.-R."/>
            <person name="Murat C."/>
            <person name="Ohm R."/>
            <person name="Olson A."/>
            <person name="Spatafora J."/>
            <person name="Veneault-Fourrey C."/>
            <person name="Henrissat B."/>
            <person name="Grigoriev I."/>
            <person name="Martin F."/>
            <person name="Perotto S."/>
        </authorList>
    </citation>
    <scope>NUCLEOTIDE SEQUENCE [LARGE SCALE GENOMIC DNA]</scope>
    <source>
        <strain evidence="4 5">E</strain>
    </source>
</reference>
<evidence type="ECO:0000256" key="2">
    <source>
        <dbReference type="ARBA" id="ARBA00023027"/>
    </source>
</evidence>
<dbReference type="GO" id="GO:0005739">
    <property type="term" value="C:mitochondrion"/>
    <property type="evidence" value="ECO:0007669"/>
    <property type="project" value="TreeGrafter"/>
</dbReference>
<evidence type="ECO:0000313" key="5">
    <source>
        <dbReference type="Proteomes" id="UP000235371"/>
    </source>
</evidence>
<keyword evidence="2" id="KW-0520">NAD</keyword>
<dbReference type="Gene3D" id="3.40.50.80">
    <property type="entry name" value="Nucleotide-binding domain of ferredoxin-NADP reductase (FNR) module"/>
    <property type="match status" value="1"/>
</dbReference>
<dbReference type="InterPro" id="IPR017938">
    <property type="entry name" value="Riboflavin_synthase-like_b-brl"/>
</dbReference>
<dbReference type="InterPro" id="IPR017927">
    <property type="entry name" value="FAD-bd_FR_type"/>
</dbReference>
<keyword evidence="5" id="KW-1185">Reference proteome</keyword>
<dbReference type="SUPFAM" id="SSF63380">
    <property type="entry name" value="Riboflavin synthase domain-like"/>
    <property type="match status" value="1"/>
</dbReference>
<dbReference type="RefSeq" id="XP_024726934.1">
    <property type="nucleotide sequence ID" value="XM_024882063.1"/>
</dbReference>
<organism evidence="4 5">
    <name type="scientific">Hyaloscypha bicolor E</name>
    <dbReference type="NCBI Taxonomy" id="1095630"/>
    <lineage>
        <taxon>Eukaryota</taxon>
        <taxon>Fungi</taxon>
        <taxon>Dikarya</taxon>
        <taxon>Ascomycota</taxon>
        <taxon>Pezizomycotina</taxon>
        <taxon>Leotiomycetes</taxon>
        <taxon>Helotiales</taxon>
        <taxon>Hyaloscyphaceae</taxon>
        <taxon>Hyaloscypha</taxon>
        <taxon>Hyaloscypha bicolor</taxon>
    </lineage>
</organism>
<dbReference type="STRING" id="1095630.A0A2J6SH35"/>
<dbReference type="PANTHER" id="PTHR46505:SF1">
    <property type="entry name" value="OXIDOREDUCTASE NAD-BINDING DOMAIN-CONTAINING PROTEIN 1"/>
    <property type="match status" value="1"/>
</dbReference>
<dbReference type="PANTHER" id="PTHR46505">
    <property type="entry name" value="OXIDOREDUCTASE NAD-BINDING DOMAIN-CONTAINING PROTEIN 1"/>
    <property type="match status" value="1"/>
</dbReference>
<dbReference type="PROSITE" id="PS51384">
    <property type="entry name" value="FAD_FR"/>
    <property type="match status" value="1"/>
</dbReference>
<dbReference type="SUPFAM" id="SSF52343">
    <property type="entry name" value="Ferredoxin reductase-like, C-terminal NADP-linked domain"/>
    <property type="match status" value="1"/>
</dbReference>
<dbReference type="GeneID" id="36590140"/>
<evidence type="ECO:0000256" key="1">
    <source>
        <dbReference type="ARBA" id="ARBA00023002"/>
    </source>
</evidence>